<dbReference type="InterPro" id="IPR035985">
    <property type="entry name" value="Ubiquitin-activating_enz"/>
</dbReference>
<evidence type="ECO:0000256" key="1">
    <source>
        <dbReference type="SAM" id="MobiDB-lite"/>
    </source>
</evidence>
<sequence length="410" mass="41681">MPQDRPAHTAERTLRQRTLPQIGDSGQDLLSQASIAVVGAGGLGSPVISYLAAAGIGTLHVIDDDHVELSNLNRQTLHGVDTLGGLKTDGAVSAARRLSPETTVIPHTVRLTDANAADLLAGADLIMDGSDSFTTRFIVHRAATALGTPVVFGALMQWSAQVTVFWSDPPAASGLPAVVLTDVFPDNASTHAAPGCAEAGVLGAVVGITGSLMALEAIKLVLGTGTPLLGRMMLIDGLSGTTTDIPLAPSAPPNPSGPASPSTPASQSAPSGLAASAAASAGDTARVVPIARSDVDPAAVWLDVRRPEESRERPGPPGTVELPLDRLLRLQGGPELPLPPDHPLATVQAALRPDSIASSPAGPTLLPFCAAGPRSATAARHLAHLGWPVQGYLDGGLPTTTTEPPGDHRG</sequence>
<dbReference type="AlphaFoldDB" id="A0A3D9L964"/>
<name>A0A3D9L964_9MICC</name>
<evidence type="ECO:0000313" key="4">
    <source>
        <dbReference type="Proteomes" id="UP000256727"/>
    </source>
</evidence>
<dbReference type="SUPFAM" id="SSF69572">
    <property type="entry name" value="Activating enzymes of the ubiquitin-like proteins"/>
    <property type="match status" value="1"/>
</dbReference>
<dbReference type="GO" id="GO:0005737">
    <property type="term" value="C:cytoplasm"/>
    <property type="evidence" value="ECO:0007669"/>
    <property type="project" value="TreeGrafter"/>
</dbReference>
<dbReference type="CDD" id="cd00158">
    <property type="entry name" value="RHOD"/>
    <property type="match status" value="1"/>
</dbReference>
<evidence type="ECO:0000259" key="2">
    <source>
        <dbReference type="PROSITE" id="PS50206"/>
    </source>
</evidence>
<protein>
    <submittedName>
        <fullName evidence="3">Adenylyltransferase/sulfurtransferase</fullName>
    </submittedName>
</protein>
<dbReference type="SUPFAM" id="SSF52821">
    <property type="entry name" value="Rhodanese/Cell cycle control phosphatase"/>
    <property type="match status" value="1"/>
</dbReference>
<dbReference type="GO" id="GO:0016779">
    <property type="term" value="F:nucleotidyltransferase activity"/>
    <property type="evidence" value="ECO:0007669"/>
    <property type="project" value="UniProtKB-KW"/>
</dbReference>
<dbReference type="InterPro" id="IPR001763">
    <property type="entry name" value="Rhodanese-like_dom"/>
</dbReference>
<evidence type="ECO:0000313" key="3">
    <source>
        <dbReference type="EMBL" id="REE02845.1"/>
    </source>
</evidence>
<dbReference type="PANTHER" id="PTHR10953:SF102">
    <property type="entry name" value="ADENYLYLTRANSFERASE AND SULFURTRANSFERASE MOCS3"/>
    <property type="match status" value="1"/>
</dbReference>
<dbReference type="Proteomes" id="UP000256727">
    <property type="component" value="Unassembled WGS sequence"/>
</dbReference>
<dbReference type="PANTHER" id="PTHR10953">
    <property type="entry name" value="UBIQUITIN-ACTIVATING ENZYME E1"/>
    <property type="match status" value="1"/>
</dbReference>
<dbReference type="Gene3D" id="3.40.50.720">
    <property type="entry name" value="NAD(P)-binding Rossmann-like Domain"/>
    <property type="match status" value="1"/>
</dbReference>
<dbReference type="InterPro" id="IPR000594">
    <property type="entry name" value="ThiF_NAD_FAD-bd"/>
</dbReference>
<gene>
    <name evidence="3" type="ORF">C8E99_0632</name>
</gene>
<keyword evidence="3" id="KW-0808">Transferase</keyword>
<feature type="compositionally biased region" description="Low complexity" evidence="1">
    <location>
        <begin position="259"/>
        <end position="277"/>
    </location>
</feature>
<feature type="compositionally biased region" description="Pro residues" evidence="1">
    <location>
        <begin position="249"/>
        <end position="258"/>
    </location>
</feature>
<keyword evidence="3" id="KW-0548">Nucleotidyltransferase</keyword>
<dbReference type="CDD" id="cd00757">
    <property type="entry name" value="ThiF_MoeB_HesA_family"/>
    <property type="match status" value="1"/>
</dbReference>
<dbReference type="Gene3D" id="3.40.250.10">
    <property type="entry name" value="Rhodanese-like domain"/>
    <property type="match status" value="1"/>
</dbReference>
<dbReference type="InterPro" id="IPR036873">
    <property type="entry name" value="Rhodanese-like_dom_sf"/>
</dbReference>
<comment type="caution">
    <text evidence="3">The sequence shown here is derived from an EMBL/GenBank/DDBJ whole genome shotgun (WGS) entry which is preliminary data.</text>
</comment>
<proteinExistence type="predicted"/>
<dbReference type="PROSITE" id="PS50206">
    <property type="entry name" value="RHODANESE_3"/>
    <property type="match status" value="1"/>
</dbReference>
<accession>A0A3D9L964</accession>
<feature type="region of interest" description="Disordered" evidence="1">
    <location>
        <begin position="244"/>
        <end position="277"/>
    </location>
</feature>
<organism evidence="3 4">
    <name type="scientific">Citricoccus muralis</name>
    <dbReference type="NCBI Taxonomy" id="169134"/>
    <lineage>
        <taxon>Bacteria</taxon>
        <taxon>Bacillati</taxon>
        <taxon>Actinomycetota</taxon>
        <taxon>Actinomycetes</taxon>
        <taxon>Micrococcales</taxon>
        <taxon>Micrococcaceae</taxon>
        <taxon>Citricoccus</taxon>
    </lineage>
</organism>
<dbReference type="InterPro" id="IPR045886">
    <property type="entry name" value="ThiF/MoeB/HesA"/>
</dbReference>
<dbReference type="Pfam" id="PF00899">
    <property type="entry name" value="ThiF"/>
    <property type="match status" value="1"/>
</dbReference>
<dbReference type="OrthoDB" id="9804286at2"/>
<keyword evidence="4" id="KW-1185">Reference proteome</keyword>
<dbReference type="GO" id="GO:0042292">
    <property type="term" value="F:URM1 activating enzyme activity"/>
    <property type="evidence" value="ECO:0007669"/>
    <property type="project" value="TreeGrafter"/>
</dbReference>
<reference evidence="3 4" key="1">
    <citation type="submission" date="2018-07" db="EMBL/GenBank/DDBJ databases">
        <title>Sequencing the genomes of 1000 actinobacteria strains.</title>
        <authorList>
            <person name="Klenk H.-P."/>
        </authorList>
    </citation>
    <scope>NUCLEOTIDE SEQUENCE [LARGE SCALE GENOMIC DNA]</scope>
    <source>
        <strain evidence="3 4">DSM 14442</strain>
    </source>
</reference>
<feature type="domain" description="Rhodanese" evidence="2">
    <location>
        <begin position="295"/>
        <end position="401"/>
    </location>
</feature>
<dbReference type="RefSeq" id="WP_115931067.1">
    <property type="nucleotide sequence ID" value="NZ_QREH01000001.1"/>
</dbReference>
<dbReference type="GO" id="GO:0004792">
    <property type="term" value="F:thiosulfate-cyanide sulfurtransferase activity"/>
    <property type="evidence" value="ECO:0007669"/>
    <property type="project" value="TreeGrafter"/>
</dbReference>
<dbReference type="EMBL" id="QREH01000001">
    <property type="protein sequence ID" value="REE02845.1"/>
    <property type="molecule type" value="Genomic_DNA"/>
</dbReference>